<dbReference type="Proteomes" id="UP000551327">
    <property type="component" value="Unassembled WGS sequence"/>
</dbReference>
<keyword evidence="1" id="KW-0802">TPR repeat</keyword>
<reference evidence="2 3" key="1">
    <citation type="submission" date="2020-08" db="EMBL/GenBank/DDBJ databases">
        <title>The genome sequence of type strain Novosphingobium piscinae KCTC 42194.</title>
        <authorList>
            <person name="Liu Y."/>
        </authorList>
    </citation>
    <scope>NUCLEOTIDE SEQUENCE [LARGE SCALE GENOMIC DNA]</scope>
    <source>
        <strain evidence="2 3">KCTC 42194</strain>
    </source>
</reference>
<dbReference type="PROSITE" id="PS51257">
    <property type="entry name" value="PROKAR_LIPOPROTEIN"/>
    <property type="match status" value="1"/>
</dbReference>
<dbReference type="RefSeq" id="WP_185679281.1">
    <property type="nucleotide sequence ID" value="NZ_JACLAX010000008.1"/>
</dbReference>
<dbReference type="SMART" id="SM00028">
    <property type="entry name" value="TPR"/>
    <property type="match status" value="4"/>
</dbReference>
<evidence type="ECO:0000313" key="3">
    <source>
        <dbReference type="Proteomes" id="UP000551327"/>
    </source>
</evidence>
<dbReference type="PANTHER" id="PTHR12558:SF13">
    <property type="entry name" value="CELL DIVISION CYCLE PROTEIN 27 HOMOLOG"/>
    <property type="match status" value="1"/>
</dbReference>
<protein>
    <submittedName>
        <fullName evidence="2">Tetratricopeptide repeat protein</fullName>
    </submittedName>
</protein>
<proteinExistence type="predicted"/>
<dbReference type="PROSITE" id="PS50005">
    <property type="entry name" value="TPR"/>
    <property type="match status" value="1"/>
</dbReference>
<name>A0A7X1FYN0_9SPHN</name>
<keyword evidence="3" id="KW-1185">Reference proteome</keyword>
<dbReference type="Pfam" id="PF13432">
    <property type="entry name" value="TPR_16"/>
    <property type="match status" value="2"/>
</dbReference>
<organism evidence="2 3">
    <name type="scientific">Novosphingobium piscinae</name>
    <dbReference type="NCBI Taxonomy" id="1507448"/>
    <lineage>
        <taxon>Bacteria</taxon>
        <taxon>Pseudomonadati</taxon>
        <taxon>Pseudomonadota</taxon>
        <taxon>Alphaproteobacteria</taxon>
        <taxon>Sphingomonadales</taxon>
        <taxon>Sphingomonadaceae</taxon>
        <taxon>Novosphingobium</taxon>
    </lineage>
</organism>
<comment type="caution">
    <text evidence="2">The sequence shown here is derived from an EMBL/GenBank/DDBJ whole genome shotgun (WGS) entry which is preliminary data.</text>
</comment>
<feature type="repeat" description="TPR" evidence="1">
    <location>
        <begin position="424"/>
        <end position="457"/>
    </location>
</feature>
<dbReference type="InterPro" id="IPR019734">
    <property type="entry name" value="TPR_rpt"/>
</dbReference>
<gene>
    <name evidence="2" type="ORF">H7F53_09685</name>
</gene>
<dbReference type="AlphaFoldDB" id="A0A7X1FYN0"/>
<dbReference type="Gene3D" id="1.25.40.10">
    <property type="entry name" value="Tetratricopeptide repeat domain"/>
    <property type="match status" value="3"/>
</dbReference>
<accession>A0A7X1FYN0</accession>
<dbReference type="Pfam" id="PF14559">
    <property type="entry name" value="TPR_19"/>
    <property type="match status" value="1"/>
</dbReference>
<evidence type="ECO:0000313" key="2">
    <source>
        <dbReference type="EMBL" id="MBC2669413.1"/>
    </source>
</evidence>
<dbReference type="EMBL" id="JACLAX010000008">
    <property type="protein sequence ID" value="MBC2669413.1"/>
    <property type="molecule type" value="Genomic_DNA"/>
</dbReference>
<dbReference type="PANTHER" id="PTHR12558">
    <property type="entry name" value="CELL DIVISION CYCLE 16,23,27"/>
    <property type="match status" value="1"/>
</dbReference>
<evidence type="ECO:0000256" key="1">
    <source>
        <dbReference type="PROSITE-ProRule" id="PRU00339"/>
    </source>
</evidence>
<dbReference type="InterPro" id="IPR011990">
    <property type="entry name" value="TPR-like_helical_dom_sf"/>
</dbReference>
<dbReference type="SUPFAM" id="SSF48452">
    <property type="entry name" value="TPR-like"/>
    <property type="match status" value="2"/>
</dbReference>
<sequence length="509" mass="52921">MIVFPRSLLIGAGLLLLAGCGPDPAALLDRARSAIAAADDQAARLDLLGVLRARPEDPTALALLAEVQLRLGDGEGAITALDRLEAVRPPNPSSRRLRAEAELLRGKPAAALALIAQDRSAQAWRLRAAAALAQGDQAAAIAAYDSGLRAGADARLLVDYARLLLAAEDRAGALRLLTRLKQMAPKDFATLLLEGDVLSLAQNSTAAGAAYRAAAAAAPQRIEPLLGQAGLADAAGDDAAVERWVKAAEALAPDDPRVRHWRVQVAQLNGDWETVRRMLAPRESELDPRSPEGLAYAEALLNLGQPEQARALFRRTLALSPQNPYARLMLAEAELATGDAGQALETVRPLAGSAMAGDRELDLAERAARAAGLPEAGTFAQRRTATATTVARQLAGAGQAAYARGDWAAATAAYAALSARGEDAEVLRRLALAAGKAGQTDLAIRSADRALALQPNNPDTLFAAGVVRCDGGRDPIRGLALLEAAAAADPANALFRAALARVKARQAGG</sequence>